<comment type="similarity">
    <text evidence="6">Belongs to the TRAFAC class myosin-kinesin ATPase superfamily. Kinesin family.</text>
</comment>
<dbReference type="GO" id="GO:0007018">
    <property type="term" value="P:microtubule-based movement"/>
    <property type="evidence" value="ECO:0007669"/>
    <property type="project" value="InterPro"/>
</dbReference>
<evidence type="ECO:0000256" key="5">
    <source>
        <dbReference type="ARBA" id="ARBA00023054"/>
    </source>
</evidence>
<dbReference type="InterPro" id="IPR027640">
    <property type="entry name" value="Kinesin-like_fam"/>
</dbReference>
<keyword evidence="5 7" id="KW-0175">Coiled coil</keyword>
<evidence type="ECO:0000313" key="10">
    <source>
        <dbReference type="Proteomes" id="UP000092555"/>
    </source>
</evidence>
<dbReference type="InterPro" id="IPR027417">
    <property type="entry name" value="P-loop_NTPase"/>
</dbReference>
<dbReference type="Proteomes" id="UP000092555">
    <property type="component" value="Unassembled WGS sequence"/>
</dbReference>
<feature type="coiled-coil region" evidence="7">
    <location>
        <begin position="363"/>
        <end position="390"/>
    </location>
</feature>
<dbReference type="GO" id="GO:0007052">
    <property type="term" value="P:mitotic spindle organization"/>
    <property type="evidence" value="ECO:0007669"/>
    <property type="project" value="TreeGrafter"/>
</dbReference>
<dbReference type="SUPFAM" id="SSF52540">
    <property type="entry name" value="P-loop containing nucleoside triphosphate hydrolases"/>
    <property type="match status" value="1"/>
</dbReference>
<dbReference type="OrthoDB" id="3176171at2759"/>
<dbReference type="InterPro" id="IPR001752">
    <property type="entry name" value="Kinesin_motor_dom"/>
</dbReference>
<dbReference type="GO" id="GO:0005875">
    <property type="term" value="C:microtubule associated complex"/>
    <property type="evidence" value="ECO:0007669"/>
    <property type="project" value="TreeGrafter"/>
</dbReference>
<evidence type="ECO:0000256" key="4">
    <source>
        <dbReference type="ARBA" id="ARBA00022840"/>
    </source>
</evidence>
<keyword evidence="2" id="KW-0963">Cytoplasm</keyword>
<dbReference type="PANTHER" id="PTHR47969">
    <property type="entry name" value="CHROMOSOME-ASSOCIATED KINESIN KIF4A-RELATED"/>
    <property type="match status" value="1"/>
</dbReference>
<dbReference type="GeneID" id="30028379"/>
<feature type="domain" description="Kinesin motor" evidence="8">
    <location>
        <begin position="4"/>
        <end position="341"/>
    </location>
</feature>
<dbReference type="PANTHER" id="PTHR47969:SF15">
    <property type="entry name" value="CHROMOSOME-ASSOCIATED KINESIN KIF4A-RELATED"/>
    <property type="match status" value="1"/>
</dbReference>
<keyword evidence="3 6" id="KW-0547">Nucleotide-binding</keyword>
<dbReference type="RefSeq" id="XP_018713348.1">
    <property type="nucleotide sequence ID" value="XM_018855403.1"/>
</dbReference>
<dbReference type="PROSITE" id="PS50067">
    <property type="entry name" value="KINESIN_MOTOR_2"/>
    <property type="match status" value="1"/>
</dbReference>
<reference evidence="9 10" key="1">
    <citation type="submission" date="2016-05" db="EMBL/GenBank/DDBJ databases">
        <title>Comparative genomics of biotechnologically important yeasts.</title>
        <authorList>
            <consortium name="DOE Joint Genome Institute"/>
            <person name="Riley R."/>
            <person name="Haridas S."/>
            <person name="Wolfe K.H."/>
            <person name="Lopes M.R."/>
            <person name="Hittinger C.T."/>
            <person name="Goker M."/>
            <person name="Salamov A."/>
            <person name="Wisecaver J."/>
            <person name="Long T.M."/>
            <person name="Aerts A.L."/>
            <person name="Barry K."/>
            <person name="Choi C."/>
            <person name="Clum A."/>
            <person name="Coughlan A.Y."/>
            <person name="Deshpande S."/>
            <person name="Douglass A.P."/>
            <person name="Hanson S.J."/>
            <person name="Klenk H.-P."/>
            <person name="LaButti K."/>
            <person name="Lapidus A."/>
            <person name="Lindquist E."/>
            <person name="Lipzen A."/>
            <person name="Meier-kolthoff J.P."/>
            <person name="Ohm R.A."/>
            <person name="Otillar R.P."/>
            <person name="Pangilinan J."/>
            <person name="Peng Y."/>
            <person name="Rokas A."/>
            <person name="Rosa C.A."/>
            <person name="Scheuner C."/>
            <person name="Sibirny A.A."/>
            <person name="Slot J.C."/>
            <person name="Stielow J.B."/>
            <person name="Sun H."/>
            <person name="Kurtzman C.P."/>
            <person name="Blackwell M."/>
            <person name="Grigoriev I.V."/>
            <person name="Jeffries T.W."/>
        </authorList>
    </citation>
    <scope>NUCLEOTIDE SEQUENCE [LARGE SCALE GENOMIC DNA]</scope>
    <source>
        <strain evidence="9 10">NRRL YB-4993</strain>
    </source>
</reference>
<dbReference type="InterPro" id="IPR036961">
    <property type="entry name" value="Kinesin_motor_dom_sf"/>
</dbReference>
<comment type="caution">
    <text evidence="9">The sequence shown here is derived from an EMBL/GenBank/DDBJ whole genome shotgun (WGS) entry which is preliminary data.</text>
</comment>
<dbReference type="Gene3D" id="3.40.850.10">
    <property type="entry name" value="Kinesin motor domain"/>
    <property type="match status" value="1"/>
</dbReference>
<dbReference type="PRINTS" id="PR00380">
    <property type="entry name" value="KINESINHEAVY"/>
</dbReference>
<dbReference type="Pfam" id="PF00225">
    <property type="entry name" value="Kinesin"/>
    <property type="match status" value="1"/>
</dbReference>
<name>A0A1A0HG45_9ASCO</name>
<dbReference type="AlphaFoldDB" id="A0A1A0HG45"/>
<dbReference type="GO" id="GO:0005737">
    <property type="term" value="C:cytoplasm"/>
    <property type="evidence" value="ECO:0007669"/>
    <property type="project" value="UniProtKB-SubCell"/>
</dbReference>
<evidence type="ECO:0000259" key="8">
    <source>
        <dbReference type="PROSITE" id="PS50067"/>
    </source>
</evidence>
<dbReference type="EMBL" id="LXTC01000001">
    <property type="protein sequence ID" value="OBA22867.1"/>
    <property type="molecule type" value="Genomic_DNA"/>
</dbReference>
<dbReference type="GO" id="GO:0003777">
    <property type="term" value="F:microtubule motor activity"/>
    <property type="evidence" value="ECO:0007669"/>
    <property type="project" value="InterPro"/>
</dbReference>
<keyword evidence="4 6" id="KW-0067">ATP-binding</keyword>
<evidence type="ECO:0000256" key="7">
    <source>
        <dbReference type="SAM" id="Coils"/>
    </source>
</evidence>
<dbReference type="SMART" id="SM00129">
    <property type="entry name" value="KISc"/>
    <property type="match status" value="1"/>
</dbReference>
<proteinExistence type="inferred from homology"/>
<gene>
    <name evidence="9" type="ORF">METBIDRAFT_29446</name>
</gene>
<keyword evidence="6" id="KW-0505">Motor protein</keyword>
<dbReference type="GO" id="GO:0051231">
    <property type="term" value="P:spindle elongation"/>
    <property type="evidence" value="ECO:0007669"/>
    <property type="project" value="TreeGrafter"/>
</dbReference>
<evidence type="ECO:0000256" key="1">
    <source>
        <dbReference type="ARBA" id="ARBA00004496"/>
    </source>
</evidence>
<dbReference type="GO" id="GO:0005524">
    <property type="term" value="F:ATP binding"/>
    <property type="evidence" value="ECO:0007669"/>
    <property type="project" value="UniProtKB-UniRule"/>
</dbReference>
<evidence type="ECO:0000256" key="3">
    <source>
        <dbReference type="ARBA" id="ARBA00022741"/>
    </source>
</evidence>
<dbReference type="STRING" id="869754.A0A1A0HG45"/>
<organism evidence="9 10">
    <name type="scientific">Metschnikowia bicuspidata var. bicuspidata NRRL YB-4993</name>
    <dbReference type="NCBI Taxonomy" id="869754"/>
    <lineage>
        <taxon>Eukaryota</taxon>
        <taxon>Fungi</taxon>
        <taxon>Dikarya</taxon>
        <taxon>Ascomycota</taxon>
        <taxon>Saccharomycotina</taxon>
        <taxon>Pichiomycetes</taxon>
        <taxon>Metschnikowiaceae</taxon>
        <taxon>Metschnikowia</taxon>
    </lineage>
</organism>
<feature type="binding site" evidence="6">
    <location>
        <begin position="92"/>
        <end position="99"/>
    </location>
    <ligand>
        <name>ATP</name>
        <dbReference type="ChEBI" id="CHEBI:30616"/>
    </ligand>
</feature>
<sequence>MSTSIKTIVRVRPLLPREDASVCLVHMPSDEPGKTYLDHSKGSKVYTFDECVWSHSKNEENYESNASFYQKCGYHLLEHLYQGYNVCLLAYGQTGSGKTYTMMGQKNDYGIIPLMVRDILRQRDALVMDKINCEMTFSFIEIYNEKVKDLLGGSKVCRVREDPVLGPYIEGLTNVSVESFEEFFEFLKTGNSLRMTASTKMNEASSRSHAVLTFTLKQTRFAENSDSSQSVGAPAEEMVSNIKLVDLAGSERLAKTQVFHQSDRLKEGAQINKSLTVLGRCINLLSLGEKGVVPYRDSTLTFLMKENLSGNSKTSMIFCVSPTDYDETHQTLNYATQVKKIKTKAKASASKLLAPPVDWAALHVEDQSIVERLREEISALKKQIHESQIAEKDEGADHLITYFTNESQRQSFEIKYLRNRLQSKNEEFEEIQGHNRYLKSEIKLLLRKQSSIEQKRLVARASETIKRCETEAQMIGEIVEEFVSCPKRAREKGR</sequence>
<protein>
    <submittedName>
        <fullName evidence="9">Kinesin-domain-containing protein</fullName>
    </submittedName>
</protein>
<comment type="subcellular location">
    <subcellularLocation>
        <location evidence="1">Cytoplasm</location>
    </subcellularLocation>
</comment>
<evidence type="ECO:0000313" key="9">
    <source>
        <dbReference type="EMBL" id="OBA22867.1"/>
    </source>
</evidence>
<dbReference type="GO" id="GO:0008017">
    <property type="term" value="F:microtubule binding"/>
    <property type="evidence" value="ECO:0007669"/>
    <property type="project" value="InterPro"/>
</dbReference>
<evidence type="ECO:0000256" key="2">
    <source>
        <dbReference type="ARBA" id="ARBA00022490"/>
    </source>
</evidence>
<accession>A0A1A0HG45</accession>
<evidence type="ECO:0000256" key="6">
    <source>
        <dbReference type="PROSITE-ProRule" id="PRU00283"/>
    </source>
</evidence>
<keyword evidence="10" id="KW-1185">Reference proteome</keyword>